<reference evidence="3 4" key="2">
    <citation type="journal article" date="2013" name="PLoS ONE">
        <title>INDIGO - INtegrated Data Warehouse of MIcrobial GenOmes with Examples from the Red Sea Extremophiles.</title>
        <authorList>
            <person name="Alam I."/>
            <person name="Antunes A."/>
            <person name="Kamau A.A."/>
            <person name="Ba Alawi W."/>
            <person name="Kalkatawi M."/>
            <person name="Stingl U."/>
            <person name="Bajic V.B."/>
        </authorList>
    </citation>
    <scope>NUCLEOTIDE SEQUENCE [LARGE SCALE GENOMIC DNA]</scope>
    <source>
        <strain evidence="3 4">E1L3A</strain>
    </source>
</reference>
<dbReference type="eggNOG" id="COG3210">
    <property type="taxonomic scope" value="Bacteria"/>
</dbReference>
<accession>U2FQ99</accession>
<organism evidence="3 4">
    <name type="scientific">Salinisphaera shabanensis E1L3A</name>
    <dbReference type="NCBI Taxonomy" id="1033802"/>
    <lineage>
        <taxon>Bacteria</taxon>
        <taxon>Pseudomonadati</taxon>
        <taxon>Pseudomonadota</taxon>
        <taxon>Gammaproteobacteria</taxon>
        <taxon>Salinisphaerales</taxon>
        <taxon>Salinisphaeraceae</taxon>
        <taxon>Salinisphaera</taxon>
    </lineage>
</organism>
<gene>
    <name evidence="3" type="ORF">SSPSH_002754</name>
</gene>
<evidence type="ECO:0000256" key="1">
    <source>
        <dbReference type="SAM" id="MobiDB-lite"/>
    </source>
</evidence>
<keyword evidence="4" id="KW-1185">Reference proteome</keyword>
<feature type="compositionally biased region" description="Acidic residues" evidence="1">
    <location>
        <begin position="198"/>
        <end position="209"/>
    </location>
</feature>
<dbReference type="InterPro" id="IPR006626">
    <property type="entry name" value="PbH1"/>
</dbReference>
<dbReference type="OrthoDB" id="7056447at2"/>
<dbReference type="InterPro" id="IPR011050">
    <property type="entry name" value="Pectin_lyase_fold/virulence"/>
</dbReference>
<feature type="region of interest" description="Disordered" evidence="1">
    <location>
        <begin position="175"/>
        <end position="210"/>
    </location>
</feature>
<dbReference type="InterPro" id="IPR059226">
    <property type="entry name" value="Choice_anch_Q_dom"/>
</dbReference>
<dbReference type="SMART" id="SM00710">
    <property type="entry name" value="PbH1"/>
    <property type="match status" value="9"/>
</dbReference>
<reference evidence="3 4" key="1">
    <citation type="journal article" date="2011" name="J. Bacteriol.">
        <title>Genome sequence of Salinisphaera shabanensis, a gammaproteobacterium from the harsh, variable environment of the brine-seawater interface of the Shaban Deep in the Red Sea.</title>
        <authorList>
            <person name="Antunes A."/>
            <person name="Alam I."/>
            <person name="Bajic V.B."/>
            <person name="Stingl U."/>
        </authorList>
    </citation>
    <scope>NUCLEOTIDE SEQUENCE [LARGE SCALE GENOMIC DNA]</scope>
    <source>
        <strain evidence="3 4">E1L3A</strain>
    </source>
</reference>
<dbReference type="EMBL" id="AFNV02000020">
    <property type="protein sequence ID" value="ERJ18309.1"/>
    <property type="molecule type" value="Genomic_DNA"/>
</dbReference>
<dbReference type="STRING" id="1033802.SSPSH_002754"/>
<name>U2FQ99_9GAMM</name>
<evidence type="ECO:0000313" key="3">
    <source>
        <dbReference type="EMBL" id="ERJ18309.1"/>
    </source>
</evidence>
<protein>
    <submittedName>
        <fullName evidence="3">Extracellular nuclease protein</fullName>
    </submittedName>
</protein>
<dbReference type="PANTHER" id="PTHR11319">
    <property type="entry name" value="G PROTEIN-COUPLED RECEPTOR-RELATED"/>
    <property type="match status" value="1"/>
</dbReference>
<comment type="caution">
    <text evidence="3">The sequence shown here is derived from an EMBL/GenBank/DDBJ whole genome shotgun (WGS) entry which is preliminary data.</text>
</comment>
<dbReference type="RefSeq" id="WP_021031771.1">
    <property type="nucleotide sequence ID" value="NZ_AFNV02000020.1"/>
</dbReference>
<sequence length="986" mass="97104">MKIPNPIGCRLRQQVRLALIGTSLAVTAPGAMAATITVNSSGDSSSADQCTLRDAIAAANQNEMVGACMAGDDANDTIQFGSGVAGATITLSGTALPTIVAGSTLTIGTQDSDSAGVTIDANSQSRIFTNQGNLTLNALTLINGATASGSNASADDRSGGAVLNDEGGTLIVNGGAMNNNSADRAGGAIEEASNPGGMDDDDDGSDDATDNVRVTLNDVSFSGNRAGANPGNGGAVHVTGNGDVVVDGGRFDSNVAAAEGGALWNFNGTTTVTGATFVANQANGTAADNGGGAIFLNGGSVTVDDSTFTNNSAGMADDDDNADNDSSASGGAIFVTTGAMLDVTNSVFRDNSAQRAGGVFEVLDGSMTTLTNVTAAGNNAGANPGNGGVLHVTGAGNVDVSGGVFARNTAVEGGAFWNNQGEMTLAGVSIVNNEATGGDATQGGGGIYAEGNDMGDSGTLTITDSRIAMNRASGTSGSGGGILVSPNATADISDTRITGNSAQRAGGGIENAGGMVTATNVTLGGTTRAQGNNAGSNPGNGGALHIGGTGSATFTMSSVGYNQAMEGGGFWNSPGGSLTVDNVTVSDNTAGTGAGIYQDGGDDQSVSGEGISLDYVSVVNNNGTGIDAGELQTPQDAYTITNSLIAGNDTNLGAGITAADGDGNVTGEASLLDGTYRLYGGPTPTQPLAMDSAALDTNADCGAMDTDQRGAQRPFNAVDPNNGTGDCDSGAFELTDDPVVQAVAISLGDTTVGSGDSEAVVLGVTLTNSSDDSVTVGGFSGYVDRDDMLPEGIAPGDIELTVYADSNDNAAYDMGSDMSVGTATLDDGYNFTVTFNGGAGQPVAAGASASYFIVANLADPAAEQPFTVGSTAGSAPATLASPPVFAGGGLLALFGLLSIGGVRRRTQYLLIAGALVLMLTACSDSDSDRKVNVTQPDNAMMGEGEATFVLSEINGTGTDLVIGDGLPITGPTVSFEAPAMDEDGPD</sequence>
<dbReference type="AlphaFoldDB" id="U2FQ99"/>
<feature type="chain" id="PRO_5004627728" evidence="2">
    <location>
        <begin position="34"/>
        <end position="986"/>
    </location>
</feature>
<dbReference type="NCBIfam" id="NF041518">
    <property type="entry name" value="choice_anch_Q"/>
    <property type="match status" value="1"/>
</dbReference>
<dbReference type="Proteomes" id="UP000006242">
    <property type="component" value="Unassembled WGS sequence"/>
</dbReference>
<evidence type="ECO:0000256" key="2">
    <source>
        <dbReference type="SAM" id="SignalP"/>
    </source>
</evidence>
<proteinExistence type="predicted"/>
<evidence type="ECO:0000313" key="4">
    <source>
        <dbReference type="Proteomes" id="UP000006242"/>
    </source>
</evidence>
<dbReference type="SUPFAM" id="SSF51126">
    <property type="entry name" value="Pectin lyase-like"/>
    <property type="match status" value="2"/>
</dbReference>
<keyword evidence="2" id="KW-0732">Signal</keyword>
<feature type="signal peptide" evidence="2">
    <location>
        <begin position="1"/>
        <end position="33"/>
    </location>
</feature>
<dbReference type="PANTHER" id="PTHR11319:SF35">
    <property type="entry name" value="OUTER MEMBRANE PROTEIN PMPC-RELATED"/>
    <property type="match status" value="1"/>
</dbReference>